<accession>A0A290RY49</accession>
<gene>
    <name evidence="3" type="primary">mshJ</name>
    <name evidence="3" type="ORF">PARC_a0446</name>
</gene>
<proteinExistence type="predicted"/>
<name>A0A290RY49_9GAMM</name>
<protein>
    <submittedName>
        <fullName evidence="3">MSHA biogenesis protein MshJ</fullName>
    </submittedName>
</protein>
<keyword evidence="2" id="KW-1133">Transmembrane helix</keyword>
<dbReference type="EMBL" id="CP011025">
    <property type="protein sequence ID" value="ATC85183.1"/>
    <property type="molecule type" value="Genomic_DNA"/>
</dbReference>
<organism evidence="3 4">
    <name type="scientific">Pseudoalteromonas arctica A 37-1-2</name>
    <dbReference type="NCBI Taxonomy" id="1117313"/>
    <lineage>
        <taxon>Bacteria</taxon>
        <taxon>Pseudomonadati</taxon>
        <taxon>Pseudomonadota</taxon>
        <taxon>Gammaproteobacteria</taxon>
        <taxon>Alteromonadales</taxon>
        <taxon>Pseudoalteromonadaceae</taxon>
        <taxon>Pseudoalteromonas</taxon>
    </lineage>
</organism>
<dbReference type="Proteomes" id="UP000016505">
    <property type="component" value="Chromosome I"/>
</dbReference>
<keyword evidence="2" id="KW-0812">Transmembrane</keyword>
<dbReference type="RefSeq" id="WP_010553778.1">
    <property type="nucleotide sequence ID" value="NZ_CP011025.1"/>
</dbReference>
<dbReference type="OrthoDB" id="9151209at2"/>
<evidence type="ECO:0000313" key="3">
    <source>
        <dbReference type="EMBL" id="ATC85183.1"/>
    </source>
</evidence>
<evidence type="ECO:0000313" key="4">
    <source>
        <dbReference type="Proteomes" id="UP000016505"/>
    </source>
</evidence>
<evidence type="ECO:0000256" key="1">
    <source>
        <dbReference type="SAM" id="Coils"/>
    </source>
</evidence>
<feature type="coiled-coil region" evidence="1">
    <location>
        <begin position="93"/>
        <end position="120"/>
    </location>
</feature>
<reference evidence="3 4" key="1">
    <citation type="journal article" date="2012" name="J. Bacteriol.">
        <title>Genome sequences of type strains of seven species of the marine bacterium Pseudoalteromonas.</title>
        <authorList>
            <person name="Xie B.B."/>
            <person name="Shu Y.L."/>
            <person name="Qin Q.L."/>
            <person name="Rong J.C."/>
            <person name="Zhang X.Y."/>
            <person name="Chen X.L."/>
            <person name="Shi M."/>
            <person name="He H.L."/>
            <person name="Zhou B.C."/>
            <person name="Zhang Y.Z."/>
        </authorList>
    </citation>
    <scope>NUCLEOTIDE SEQUENCE [LARGE SCALE GENOMIC DNA]</scope>
    <source>
        <strain evidence="3 4">A 37-1-2</strain>
    </source>
</reference>
<dbReference type="AlphaFoldDB" id="A0A290RY49"/>
<keyword evidence="1" id="KW-0175">Coiled coil</keyword>
<dbReference type="KEGG" id="part:PARC_a0446"/>
<feature type="transmembrane region" description="Helical" evidence="2">
    <location>
        <begin position="34"/>
        <end position="54"/>
    </location>
</feature>
<evidence type="ECO:0000256" key="2">
    <source>
        <dbReference type="SAM" id="Phobius"/>
    </source>
</evidence>
<keyword evidence="2" id="KW-0472">Membrane</keyword>
<sequence>MSQTTSSQNNKNKGWPLWVKYQAQFASLQKREKYSTLFVGLFIVIYLGLWFVIFPQQDEVANIRSKHNTTLQELQQINAQLSMLNQALNYDYTKVLRGQIAQTRDELAEINNQLNSFSQGFVAAKNVPAVLKDLLVDSSDVKVSSFNVKPARAIDVEKLGEHDTQTLFFEHQMVVTLQGSYFSLQKYLAALKNNQDKLLIQEFSYQVLEYPQAELTLQIATVSANEKFIAL</sequence>